<proteinExistence type="predicted"/>
<dbReference type="EMBL" id="VXBQ01001314">
    <property type="protein sequence ID" value="NXO62218.1"/>
    <property type="molecule type" value="Genomic_DNA"/>
</dbReference>
<dbReference type="AlphaFoldDB" id="A0A7L1TVA0"/>
<accession>A0A7L1TVA0</accession>
<keyword evidence="3" id="KW-0175">Coiled coil</keyword>
<feature type="region of interest" description="Disordered" evidence="4">
    <location>
        <begin position="512"/>
        <end position="546"/>
    </location>
</feature>
<evidence type="ECO:0000313" key="7">
    <source>
        <dbReference type="Proteomes" id="UP000579685"/>
    </source>
</evidence>
<comment type="caution">
    <text evidence="6">The sequence shown here is derived from an EMBL/GenBank/DDBJ whole genome shotgun (WGS) entry which is preliminary data.</text>
</comment>
<feature type="coiled-coil region" evidence="3">
    <location>
        <begin position="630"/>
        <end position="673"/>
    </location>
</feature>
<keyword evidence="2" id="KW-0862">Zinc</keyword>
<evidence type="ECO:0000259" key="5">
    <source>
        <dbReference type="Pfam" id="PF04698"/>
    </source>
</evidence>
<dbReference type="InterPro" id="IPR051745">
    <property type="entry name" value="Intracell_Transport_Effector"/>
</dbReference>
<reference evidence="6 7" key="1">
    <citation type="submission" date="2019-09" db="EMBL/GenBank/DDBJ databases">
        <title>Bird 10,000 Genomes (B10K) Project - Family phase.</title>
        <authorList>
            <person name="Zhang G."/>
        </authorList>
    </citation>
    <scope>NUCLEOTIDE SEQUENCE [LARGE SCALE GENOMIC DNA]</scope>
    <source>
        <strain evidence="6">B10K-DU-002-32</strain>
        <tissue evidence="6">Muscle</tissue>
    </source>
</reference>
<feature type="region of interest" description="Disordered" evidence="4">
    <location>
        <begin position="143"/>
        <end position="170"/>
    </location>
</feature>
<dbReference type="PANTHER" id="PTHR14555:SF6">
    <property type="entry name" value="RAB EFFECTOR MYRIP"/>
    <property type="match status" value="1"/>
</dbReference>
<evidence type="ECO:0000256" key="2">
    <source>
        <dbReference type="ARBA" id="ARBA00022833"/>
    </source>
</evidence>
<dbReference type="GO" id="GO:0003779">
    <property type="term" value="F:actin binding"/>
    <property type="evidence" value="ECO:0007669"/>
    <property type="project" value="TreeGrafter"/>
</dbReference>
<dbReference type="PANTHER" id="PTHR14555">
    <property type="entry name" value="MYELIN-ASSOCIATED OLIGODENDROCYTIC BASIC PROTEIN MOBP -RELATED"/>
    <property type="match status" value="1"/>
</dbReference>
<name>A0A7L1TVA0_PHANI</name>
<keyword evidence="7" id="KW-1185">Reference proteome</keyword>
<feature type="compositionally biased region" description="Acidic residues" evidence="4">
    <location>
        <begin position="520"/>
        <end position="530"/>
    </location>
</feature>
<dbReference type="Proteomes" id="UP000579685">
    <property type="component" value="Unassembled WGS sequence"/>
</dbReference>
<protein>
    <submittedName>
        <fullName evidence="6">MYRIP protein</fullName>
    </submittedName>
</protein>
<sequence length="778" mass="87538">LFFCFRLLRIQSLDWYYNNVKSRFKCFGSAKVLKNLYKKHRLESGLCPDAIAEGSLYEGSFENEGSICGSDSTFYQQTEGHSMMDTLAVALRVAEEAVEEAISKAETYSDSLDKQNEACYLQEHKEDLIEELATTIVQKIIKKQKSKPEQAEADLEWPPSRSSGLASGAVSDQSMLTFPGSRRGSYTLWRSQSAFSLASEDMASKGQDPASSVTEALRRQQKGQSRKQKERKRSALPSWKSVDRLNETSPPSVFQSTDGNWVALQNVALPRPRMLAKPKSQVFKALENESSIVSAYDEMGSDSEDDYDWNVALNKLRRRPRQLPDDFYYSSSQYGTEWVYGNDQYQAVTSSSSGLYTNTETLLSDSETSSVNSSQEAKGPSKLLWLQSRTQSDMPRMEKKHFHGELDVNFNPQATSLEYSDSSETEEVHYDLEKRSRRWKKNKAISEDLCEEKNQAKANKMNLSQVIVFELTKCDFDDLSETDISNEDQHHNVKPELMEDEVKSRLFQLAAKMSDKETSSGEEQESEPGTDLENKKESLSSEENGRSIQEELKKKYSAVSLCNISTEVLKVINATEELIAESTDPGDFPDDIQDRGRGTLPLGTDPVRLDEQLTTLEENVYLTASTVYGLEGQLTNLEDAARKINSVTEESELADLEDQVATAAAQVHHAELQISDIESRISALTVAGLNVAPCVRLTRKRDQKQTNQMHTIDTSRQQRRKLPAPPIKGEKIDVSPVTTVRTFNRNFMLQGSLTQRTKERKSTAKDLMEPAIGSAVMY</sequence>
<keyword evidence="1" id="KW-0479">Metal-binding</keyword>
<evidence type="ECO:0000256" key="1">
    <source>
        <dbReference type="ARBA" id="ARBA00022771"/>
    </source>
</evidence>
<evidence type="ECO:0000256" key="3">
    <source>
        <dbReference type="SAM" id="Coils"/>
    </source>
</evidence>
<feature type="non-terminal residue" evidence="6">
    <location>
        <position position="1"/>
    </location>
</feature>
<feature type="compositionally biased region" description="Polar residues" evidence="4">
    <location>
        <begin position="705"/>
        <end position="715"/>
    </location>
</feature>
<evidence type="ECO:0000256" key="4">
    <source>
        <dbReference type="SAM" id="MobiDB-lite"/>
    </source>
</evidence>
<feature type="compositionally biased region" description="Basic residues" evidence="4">
    <location>
        <begin position="219"/>
        <end position="234"/>
    </location>
</feature>
<dbReference type="Pfam" id="PF04698">
    <property type="entry name" value="Rab_eff_C"/>
    <property type="match status" value="1"/>
</dbReference>
<feature type="non-terminal residue" evidence="6">
    <location>
        <position position="778"/>
    </location>
</feature>
<gene>
    <name evidence="6" type="primary">Myrip</name>
    <name evidence="6" type="ORF">PHANIT_R12002</name>
</gene>
<dbReference type="GO" id="GO:0008270">
    <property type="term" value="F:zinc ion binding"/>
    <property type="evidence" value="ECO:0007669"/>
    <property type="project" value="UniProtKB-KW"/>
</dbReference>
<feature type="domain" description="Rab effector MyRIP/Melanophilin" evidence="5">
    <location>
        <begin position="51"/>
        <end position="778"/>
    </location>
</feature>
<feature type="compositionally biased region" description="Basic and acidic residues" evidence="4">
    <location>
        <begin position="532"/>
        <end position="546"/>
    </location>
</feature>
<organism evidence="6 7">
    <name type="scientific">Phainopepla nitens</name>
    <name type="common">Phainopepla</name>
    <dbReference type="NCBI Taxonomy" id="161653"/>
    <lineage>
        <taxon>Eukaryota</taxon>
        <taxon>Metazoa</taxon>
        <taxon>Chordata</taxon>
        <taxon>Craniata</taxon>
        <taxon>Vertebrata</taxon>
        <taxon>Euteleostomi</taxon>
        <taxon>Archelosauria</taxon>
        <taxon>Archosauria</taxon>
        <taxon>Dinosauria</taxon>
        <taxon>Saurischia</taxon>
        <taxon>Theropoda</taxon>
        <taxon>Coelurosauria</taxon>
        <taxon>Aves</taxon>
        <taxon>Neognathae</taxon>
        <taxon>Neoaves</taxon>
        <taxon>Telluraves</taxon>
        <taxon>Australaves</taxon>
        <taxon>Passeriformes</taxon>
        <taxon>Bombycillidae</taxon>
        <taxon>Phainopepla</taxon>
    </lineage>
</organism>
<dbReference type="GO" id="GO:0030864">
    <property type="term" value="C:cortical actin cytoskeleton"/>
    <property type="evidence" value="ECO:0007669"/>
    <property type="project" value="TreeGrafter"/>
</dbReference>
<evidence type="ECO:0000313" key="6">
    <source>
        <dbReference type="EMBL" id="NXO62218.1"/>
    </source>
</evidence>
<dbReference type="GO" id="GO:0017022">
    <property type="term" value="F:myosin binding"/>
    <property type="evidence" value="ECO:0007669"/>
    <property type="project" value="TreeGrafter"/>
</dbReference>
<dbReference type="InterPro" id="IPR006788">
    <property type="entry name" value="Myrip/Melanophilin"/>
</dbReference>
<feature type="region of interest" description="Disordered" evidence="4">
    <location>
        <begin position="700"/>
        <end position="730"/>
    </location>
</feature>
<feature type="compositionally biased region" description="Polar residues" evidence="4">
    <location>
        <begin position="160"/>
        <end position="170"/>
    </location>
</feature>
<keyword evidence="1" id="KW-0863">Zinc-finger</keyword>
<feature type="region of interest" description="Disordered" evidence="4">
    <location>
        <begin position="200"/>
        <end position="254"/>
    </location>
</feature>